<dbReference type="InterPro" id="IPR025646">
    <property type="entry name" value="DUF4350"/>
</dbReference>
<evidence type="ECO:0000313" key="4">
    <source>
        <dbReference type="Proteomes" id="UP000231791"/>
    </source>
</evidence>
<keyword evidence="2" id="KW-0472">Membrane</keyword>
<feature type="region of interest" description="Disordered" evidence="1">
    <location>
        <begin position="1"/>
        <end position="93"/>
    </location>
</feature>
<dbReference type="KEGG" id="slx:SLAV_22980"/>
<dbReference type="GeneID" id="49385620"/>
<dbReference type="Pfam" id="PF14258">
    <property type="entry name" value="DUF4350"/>
    <property type="match status" value="1"/>
</dbReference>
<dbReference type="EMBL" id="CP024985">
    <property type="protein sequence ID" value="ATZ26406.1"/>
    <property type="molecule type" value="Genomic_DNA"/>
</dbReference>
<reference evidence="3 4" key="1">
    <citation type="submission" date="2017-11" db="EMBL/GenBank/DDBJ databases">
        <title>Complete genome sequence of Streptomyces lavendulae subsp. lavendulae CCM 3239 (formerly 'Streptomyces aureofaciens CCM 3239'), the producer of the angucycline-type antibiotic auricin.</title>
        <authorList>
            <person name="Busche T."/>
            <person name="Novakova R."/>
            <person name="Al'Dilaimi A."/>
            <person name="Homerova D."/>
            <person name="Feckova L."/>
            <person name="Rezuchova B."/>
            <person name="Mingyar E."/>
            <person name="Csolleiova D."/>
            <person name="Bekeova C."/>
            <person name="Winkler A."/>
            <person name="Sevcikova B."/>
            <person name="Kalinowski J."/>
            <person name="Kormanec J."/>
            <person name="Ruckert C."/>
        </authorList>
    </citation>
    <scope>NUCLEOTIDE SEQUENCE [LARGE SCALE GENOMIC DNA]</scope>
    <source>
        <strain evidence="3 4">CCM 3239</strain>
    </source>
</reference>
<dbReference type="RefSeq" id="WP_244225244.1">
    <property type="nucleotide sequence ID" value="NZ_CP024985.1"/>
</dbReference>
<keyword evidence="4" id="KW-1185">Reference proteome</keyword>
<keyword evidence="2" id="KW-1133">Transmembrane helix</keyword>
<sequence length="487" mass="49408">MTPTPPDPTRPTPPDPGNGTGPAQDTTTPALSGTGNGTGHPRNTAMPAPSGTTTDTGPARPGTDHGTDGTHPGGSGGPGHPTTPPGQGTGTTSTALTRAQLWTRARGFLLAVAVLLTAAVALAGLQAGDHHGRLDPRSADPDGSRALAQLLKERGVTTRVVTDAQEAAAAAGPGTTLLVADPDLLGEPQRRAIRSAIDLSGGRTVLVAPGSPALPELAPAAHAKGFAHQRDLDPGTPACTLPSAGTAGRAGTGDGLRYTTDLPGATGCYPSGGHPTLLVLPSTTKGGDTVLLGSETFLLNKRLADEGNASLALQLLGSRPELVWYLPTPADMSADPGTDAQDPSLLDLVPAGWTWALLQLFFAAALAALWRARRLGPLVTEDLPVAIRASEATEGHARLYRRADARDRAATVLRAAARERLAPLVGVPAPQAHDPAALVPAVSARLTAGGRPSDPAALLFGTTPADDAALVALADHLDALEREVRSS</sequence>
<evidence type="ECO:0000256" key="2">
    <source>
        <dbReference type="SAM" id="Phobius"/>
    </source>
</evidence>
<protein>
    <submittedName>
        <fullName evidence="3">Uncharacterized protein</fullName>
    </submittedName>
</protein>
<evidence type="ECO:0000313" key="3">
    <source>
        <dbReference type="EMBL" id="ATZ26406.1"/>
    </source>
</evidence>
<evidence type="ECO:0000256" key="1">
    <source>
        <dbReference type="SAM" id="MobiDB-lite"/>
    </source>
</evidence>
<organism evidence="3 4">
    <name type="scientific">Streptomyces lavendulae subsp. lavendulae</name>
    <dbReference type="NCBI Taxonomy" id="58340"/>
    <lineage>
        <taxon>Bacteria</taxon>
        <taxon>Bacillati</taxon>
        <taxon>Actinomycetota</taxon>
        <taxon>Actinomycetes</taxon>
        <taxon>Kitasatosporales</taxon>
        <taxon>Streptomycetaceae</taxon>
        <taxon>Streptomyces</taxon>
    </lineage>
</organism>
<keyword evidence="2" id="KW-0812">Transmembrane</keyword>
<gene>
    <name evidence="3" type="ORF">SLAV_22980</name>
</gene>
<proteinExistence type="predicted"/>
<name>A0A2K8PI37_STRLA</name>
<accession>A0A2K8PI37</accession>
<dbReference type="Proteomes" id="UP000231791">
    <property type="component" value="Chromosome"/>
</dbReference>
<feature type="transmembrane region" description="Helical" evidence="2">
    <location>
        <begin position="108"/>
        <end position="128"/>
    </location>
</feature>
<feature type="compositionally biased region" description="Pro residues" evidence="1">
    <location>
        <begin position="1"/>
        <end position="16"/>
    </location>
</feature>
<dbReference type="AlphaFoldDB" id="A0A2K8PI37"/>
<feature type="compositionally biased region" description="Polar residues" evidence="1">
    <location>
        <begin position="23"/>
        <end position="33"/>
    </location>
</feature>